<dbReference type="Proteomes" id="UP000186601">
    <property type="component" value="Unassembled WGS sequence"/>
</dbReference>
<comment type="caution">
    <text evidence="1">The sequence shown here is derived from an EMBL/GenBank/DDBJ whole genome shotgun (WGS) entry which is preliminary data.</text>
</comment>
<reference evidence="1 2" key="1">
    <citation type="submission" date="2018-02" db="EMBL/GenBank/DDBJ databases">
        <title>Genome sequence of the basidiomycete white-rot fungus Phlebia centrifuga.</title>
        <authorList>
            <person name="Granchi Z."/>
            <person name="Peng M."/>
            <person name="de Vries R.P."/>
            <person name="Hilden K."/>
            <person name="Makela M.R."/>
            <person name="Grigoriev I."/>
            <person name="Riley R."/>
        </authorList>
    </citation>
    <scope>NUCLEOTIDE SEQUENCE [LARGE SCALE GENOMIC DNA]</scope>
    <source>
        <strain evidence="1 2">FBCC195</strain>
    </source>
</reference>
<dbReference type="STRING" id="98765.A0A2R6PZS3"/>
<protein>
    <submittedName>
        <fullName evidence="1">Uncharacterized protein</fullName>
    </submittedName>
</protein>
<accession>A0A2R6PZS3</accession>
<evidence type="ECO:0000313" key="2">
    <source>
        <dbReference type="Proteomes" id="UP000186601"/>
    </source>
</evidence>
<evidence type="ECO:0000313" key="1">
    <source>
        <dbReference type="EMBL" id="PSR99321.1"/>
    </source>
</evidence>
<name>A0A2R6PZS3_9APHY</name>
<sequence length="375" mass="41167">MRSQFTLSELNRLWVAYAQTAEFSFAREEAFKKKFLDGMHQIAREQANQPITSGVRSAAPLCEEYSSIVSEAHRQYWNTGGTLSDSRASAQASKVNPTFAYATQGEGCIAHYGTAPLPAFHLAPAFASSTPRTPTVAQMYDIARKQFQAWCDTFRSCIRSTGGTTVVLRLVVGDVLAVCHTLHNALSTNSTTAHHCISAWHSTFLELDGDEEVSPSRYNVIDTSNLCDHIGMLNILIAATPLLAPTPSATLYTETLLVPEQDPIVWFSNSLCGDVMTMSALLDLIPLSLASGFSTHSNVHEILAHHSSNDVLRASQYHECIGRKIPSLLSGDLYTGNITVNDPDCLVRLLFNVYLKMFGYENMGAIFQHINVDAI</sequence>
<dbReference type="EMBL" id="MLYV02000421">
    <property type="protein sequence ID" value="PSR99321.1"/>
    <property type="molecule type" value="Genomic_DNA"/>
</dbReference>
<proteinExistence type="predicted"/>
<keyword evidence="2" id="KW-1185">Reference proteome</keyword>
<gene>
    <name evidence="1" type="ORF">PHLCEN_2v4180</name>
</gene>
<dbReference type="OrthoDB" id="432970at2759"/>
<dbReference type="AlphaFoldDB" id="A0A2R6PZS3"/>
<organism evidence="1 2">
    <name type="scientific">Hermanssonia centrifuga</name>
    <dbReference type="NCBI Taxonomy" id="98765"/>
    <lineage>
        <taxon>Eukaryota</taxon>
        <taxon>Fungi</taxon>
        <taxon>Dikarya</taxon>
        <taxon>Basidiomycota</taxon>
        <taxon>Agaricomycotina</taxon>
        <taxon>Agaricomycetes</taxon>
        <taxon>Polyporales</taxon>
        <taxon>Meruliaceae</taxon>
        <taxon>Hermanssonia</taxon>
    </lineage>
</organism>